<proteinExistence type="predicted"/>
<evidence type="ECO:0000313" key="1">
    <source>
        <dbReference type="EMBL" id="SQD93228.1"/>
    </source>
</evidence>
<reference evidence="2" key="1">
    <citation type="submission" date="2018-05" db="EMBL/GenBank/DDBJ databases">
        <authorList>
            <person name="Hao L."/>
        </authorList>
    </citation>
    <scope>NUCLEOTIDE SEQUENCE [LARGE SCALE GENOMIC DNA]</scope>
</reference>
<sequence>MRGLVVAVALLTVGTMAQVPLAPVPTAEEVLQFLQGMPISAALKAALAPVLGAGLATGRATPAVSLPFLRGLATLPPPQAEEALSIVYRTLERGFMVDALMNDVLKVLKMGQPWEAVMTNLRIRANLLVASQQVLVQHGIVGVGPQGPGGPLLPQDRLVVEMAWAVGDFVLSQPREPLEAFVRSRFQKLRGSVLDPSLVDPLLAALTPELVEQIARQAYGPSL</sequence>
<dbReference type="Proteomes" id="UP000249818">
    <property type="component" value="Chromosome BARAN1"/>
</dbReference>
<dbReference type="EMBL" id="LS483254">
    <property type="protein sequence ID" value="SQD93228.1"/>
    <property type="molecule type" value="Genomic_DNA"/>
</dbReference>
<accession>A0A2X3KXA4</accession>
<name>A0A2X3KXA4_9BACT</name>
<dbReference type="AlphaFoldDB" id="A0A2X3KXA4"/>
<keyword evidence="2" id="KW-1185">Reference proteome</keyword>
<dbReference type="RefSeq" id="WP_162297762.1">
    <property type="nucleotide sequence ID" value="NZ_LS483254.1"/>
</dbReference>
<evidence type="ECO:0000313" key="2">
    <source>
        <dbReference type="Proteomes" id="UP000249818"/>
    </source>
</evidence>
<protein>
    <submittedName>
        <fullName evidence="1">Uncharacterized protein</fullName>
    </submittedName>
</protein>
<gene>
    <name evidence="1" type="ORF">BARAN1_1206</name>
</gene>
<dbReference type="KEGG" id="bana:BARAN1_1206"/>
<organism evidence="1 2">
    <name type="scientific">Candidatus Bipolaricaulis anaerobius</name>
    <dbReference type="NCBI Taxonomy" id="2026885"/>
    <lineage>
        <taxon>Bacteria</taxon>
        <taxon>Candidatus Bipolaricaulota</taxon>
        <taxon>Candidatus Bipolaricaulia</taxon>
        <taxon>Candidatus Bipolaricaulales</taxon>
        <taxon>Candidatus Bipolaricaulaceae</taxon>
        <taxon>Candidatus Bipolaricaulis</taxon>
    </lineage>
</organism>